<evidence type="ECO:0000256" key="1">
    <source>
        <dbReference type="SAM" id="Phobius"/>
    </source>
</evidence>
<feature type="transmembrane region" description="Helical" evidence="1">
    <location>
        <begin position="244"/>
        <end position="267"/>
    </location>
</feature>
<name>A0A1V6T7K7_9EURO</name>
<proteinExistence type="predicted"/>
<reference evidence="4" key="1">
    <citation type="journal article" date="2017" name="Nat. Microbiol.">
        <title>Global analysis of biosynthetic gene clusters reveals vast potential of secondary metabolite production in Penicillium species.</title>
        <authorList>
            <person name="Nielsen J.C."/>
            <person name="Grijseels S."/>
            <person name="Prigent S."/>
            <person name="Ji B."/>
            <person name="Dainat J."/>
            <person name="Nielsen K.F."/>
            <person name="Frisvad J.C."/>
            <person name="Workman M."/>
            <person name="Nielsen J."/>
        </authorList>
    </citation>
    <scope>NUCLEOTIDE SEQUENCE [LARGE SCALE GENOMIC DNA]</scope>
    <source>
        <strain evidence="4">IBT 24891</strain>
    </source>
</reference>
<evidence type="ECO:0000259" key="2">
    <source>
        <dbReference type="Pfam" id="PF12051"/>
    </source>
</evidence>
<dbReference type="PANTHER" id="PTHR34814">
    <property type="entry name" value="NITROSOGUANIDINE RESISTANCE PROTEIN SNG1"/>
    <property type="match status" value="1"/>
</dbReference>
<sequence>MSLKAFFSAIFGAAVTLQLLILANMSYLYGSAYHDGSRYSTMKLLYVDYDQGPIGESVMTAYNSLKGPSFPTLIHQSQENYPTQLHVQQAVCAGEYWGAIYSTQNASSRLSAALSSSEVAQNYDSSQALRYIWSSTRYPAYAQGVFSNLVQITEATAAVYKNTNGTDILPLINTSDPFIARTILDPISSISTDLNPMSQGVRFYYNTVSMVMPIIIQFFFVMALNGITMQNDLFTKLSPKQNLLLRFSISIIYTFIASLVMTGYLWAFREDWQVTGNQFALTWMAIWLAMHIHFLLIDFTTAIIPMPFIPYFILTWIILNVTSTIGPFEQSPGFYRLGYVFPAHGLYEVLLDIWTHGCNPHLYRALPILFAEWFVGIVSFVLGMGKRMEVKLGSVIQKHRTSHQTTGSSVVEQKV</sequence>
<evidence type="ECO:0000313" key="3">
    <source>
        <dbReference type="EMBL" id="OQE22337.1"/>
    </source>
</evidence>
<evidence type="ECO:0000313" key="4">
    <source>
        <dbReference type="Proteomes" id="UP000191285"/>
    </source>
</evidence>
<dbReference type="InterPro" id="IPR053001">
    <property type="entry name" value="MNNG_permease-like"/>
</dbReference>
<dbReference type="EMBL" id="MLKD01000010">
    <property type="protein sequence ID" value="OQE22337.1"/>
    <property type="molecule type" value="Genomic_DNA"/>
</dbReference>
<comment type="caution">
    <text evidence="3">The sequence shown here is derived from an EMBL/GenBank/DDBJ whole genome shotgun (WGS) entry which is preliminary data.</text>
</comment>
<dbReference type="AlphaFoldDB" id="A0A1V6T7K7"/>
<protein>
    <recommendedName>
        <fullName evidence="2">DUF3533 domain-containing protein</fullName>
    </recommendedName>
</protein>
<dbReference type="GO" id="GO:0016020">
    <property type="term" value="C:membrane"/>
    <property type="evidence" value="ECO:0007669"/>
    <property type="project" value="TreeGrafter"/>
</dbReference>
<dbReference type="InterPro" id="IPR022703">
    <property type="entry name" value="DUF3533"/>
</dbReference>
<dbReference type="OrthoDB" id="2140105at2759"/>
<feature type="transmembrane region" description="Helical" evidence="1">
    <location>
        <begin position="303"/>
        <end position="321"/>
    </location>
</feature>
<keyword evidence="1" id="KW-1133">Transmembrane helix</keyword>
<feature type="domain" description="DUF3533" evidence="2">
    <location>
        <begin position="14"/>
        <end position="375"/>
    </location>
</feature>
<keyword evidence="4" id="KW-1185">Reference proteome</keyword>
<feature type="transmembrane region" description="Helical" evidence="1">
    <location>
        <begin position="333"/>
        <end position="350"/>
    </location>
</feature>
<dbReference type="STRING" id="303698.A0A1V6T7K7"/>
<dbReference type="Pfam" id="PF12051">
    <property type="entry name" value="DUF3533"/>
    <property type="match status" value="1"/>
</dbReference>
<gene>
    <name evidence="3" type="ORF">PENSTE_c010G04567</name>
</gene>
<keyword evidence="1" id="KW-0812">Transmembrane</keyword>
<dbReference type="Proteomes" id="UP000191285">
    <property type="component" value="Unassembled WGS sequence"/>
</dbReference>
<feature type="transmembrane region" description="Helical" evidence="1">
    <location>
        <begin position="203"/>
        <end position="224"/>
    </location>
</feature>
<organism evidence="3 4">
    <name type="scientific">Penicillium steckii</name>
    <dbReference type="NCBI Taxonomy" id="303698"/>
    <lineage>
        <taxon>Eukaryota</taxon>
        <taxon>Fungi</taxon>
        <taxon>Dikarya</taxon>
        <taxon>Ascomycota</taxon>
        <taxon>Pezizomycotina</taxon>
        <taxon>Eurotiomycetes</taxon>
        <taxon>Eurotiomycetidae</taxon>
        <taxon>Eurotiales</taxon>
        <taxon>Aspergillaceae</taxon>
        <taxon>Penicillium</taxon>
    </lineage>
</organism>
<feature type="transmembrane region" description="Helical" evidence="1">
    <location>
        <begin position="6"/>
        <end position="29"/>
    </location>
</feature>
<feature type="transmembrane region" description="Helical" evidence="1">
    <location>
        <begin position="279"/>
        <end position="297"/>
    </location>
</feature>
<dbReference type="PANTHER" id="PTHR34814:SF2">
    <property type="entry name" value="DUF3533 DOMAIN-CONTAINING PROTEIN"/>
    <property type="match status" value="1"/>
</dbReference>
<feature type="transmembrane region" description="Helical" evidence="1">
    <location>
        <begin position="362"/>
        <end position="382"/>
    </location>
</feature>
<accession>A0A1V6T7K7</accession>
<keyword evidence="1" id="KW-0472">Membrane</keyword>